<keyword evidence="3" id="KW-1185">Reference proteome</keyword>
<dbReference type="PANTHER" id="PTHR46580">
    <property type="entry name" value="SENSOR KINASE-RELATED"/>
    <property type="match status" value="1"/>
</dbReference>
<proteinExistence type="predicted"/>
<keyword evidence="1" id="KW-0732">Signal</keyword>
<dbReference type="InterPro" id="IPR013517">
    <property type="entry name" value="FG-GAP"/>
</dbReference>
<evidence type="ECO:0000313" key="2">
    <source>
        <dbReference type="EMBL" id="MBY8878952.1"/>
    </source>
</evidence>
<dbReference type="Gene3D" id="2.115.10.10">
    <property type="entry name" value="Tachylectin 2"/>
    <property type="match status" value="1"/>
</dbReference>
<accession>A0ABS7Q741</accession>
<dbReference type="EMBL" id="JAINZZ010000015">
    <property type="protein sequence ID" value="MBY8878952.1"/>
    <property type="molecule type" value="Genomic_DNA"/>
</dbReference>
<evidence type="ECO:0000313" key="3">
    <source>
        <dbReference type="Proteomes" id="UP000778578"/>
    </source>
</evidence>
<dbReference type="Proteomes" id="UP000778578">
    <property type="component" value="Unassembled WGS sequence"/>
</dbReference>
<dbReference type="Pfam" id="PF13517">
    <property type="entry name" value="FG-GAP_3"/>
    <property type="match status" value="1"/>
</dbReference>
<reference evidence="2 3" key="1">
    <citation type="submission" date="2021-08" db="EMBL/GenBank/DDBJ databases">
        <title>WGS of actinomycetes from Thailand.</title>
        <authorList>
            <person name="Thawai C."/>
        </authorList>
    </citation>
    <scope>NUCLEOTIDE SEQUENCE [LARGE SCALE GENOMIC DNA]</scope>
    <source>
        <strain evidence="2 3">PLK6-54</strain>
    </source>
</reference>
<organism evidence="2 3">
    <name type="scientific">Actinacidiphila acidipaludis</name>
    <dbReference type="NCBI Taxonomy" id="2873382"/>
    <lineage>
        <taxon>Bacteria</taxon>
        <taxon>Bacillati</taxon>
        <taxon>Actinomycetota</taxon>
        <taxon>Actinomycetes</taxon>
        <taxon>Kitasatosporales</taxon>
        <taxon>Streptomycetaceae</taxon>
        <taxon>Actinacidiphila</taxon>
    </lineage>
</organism>
<comment type="caution">
    <text evidence="2">The sequence shown here is derived from an EMBL/GenBank/DDBJ whole genome shotgun (WGS) entry which is preliminary data.</text>
</comment>
<name>A0ABS7Q741_9ACTN</name>
<gene>
    <name evidence="2" type="ORF">K7862_15075</name>
</gene>
<dbReference type="InterPro" id="IPR028994">
    <property type="entry name" value="Integrin_alpha_N"/>
</dbReference>
<protein>
    <submittedName>
        <fullName evidence="2">VCBS repeat-containing protein</fullName>
    </submittedName>
</protein>
<dbReference type="PANTHER" id="PTHR46580:SF4">
    <property type="entry name" value="ATP_GTP-BINDING PROTEIN"/>
    <property type="match status" value="1"/>
</dbReference>
<evidence type="ECO:0000256" key="1">
    <source>
        <dbReference type="ARBA" id="ARBA00022729"/>
    </source>
</evidence>
<dbReference type="SUPFAM" id="SSF69318">
    <property type="entry name" value="Integrin alpha N-terminal domain"/>
    <property type="match status" value="1"/>
</dbReference>
<sequence length="560" mass="57920">MIGLAPMPSALADEAPTPPSISVTATHALDLYGPAQELDVTVASPPTADAYVRLEILGQQTGLHITDDSGTELPLTTGTGNWSHGYVEATIGAQDSDGNGVPGAPLTAGTIRLHISAEYPVSQIVHFTGVVVDGATGAELAVTEPAATGYVQGPRVEPAVPTAVATGQTRPALLDLHTEMWSAKTTPVPAVHTRLVFSADQIAQAGYTADQLVSAVRLSSGMGVAPGTLTPLAWVKNADGSLSADLPTIDWSKVAGNQTDQDLGVQAAWGLPAGKLLGALQVLDTQGRQYAGGTAEFDFTADVRPASLQAAFYGVDGTGTLWQYRGREWVDAYLLNKRQSVGGGWNTYSALTALSPLKANGTGDVVARDRGGVLWYYAGTGTLARPFAARTRVGAGWNTYNLLAGAGDLTGDGRADLLARDSAGVLWLYPGTGKTAAPFTARVRVGAGWGAYNLVTQAGDLTGDGRADLLARDSAGALWLYQGTGKAAAPYGARVRIGTGWNGYTHIVGIGDLLADGHADIIATDKAGELWYYAGTGDAAAPYKPRVAVGTGWSTYTDLV</sequence>
<dbReference type="RefSeq" id="WP_222963082.1">
    <property type="nucleotide sequence ID" value="NZ_JAINZZ010000015.1"/>
</dbReference>